<reference evidence="1" key="1">
    <citation type="submission" date="2021-02" db="EMBL/GenBank/DDBJ databases">
        <authorList>
            <consortium name="Genoscope - CEA"/>
            <person name="William W."/>
        </authorList>
    </citation>
    <scope>NUCLEOTIDE SEQUENCE</scope>
    <source>
        <strain evidence="1">YSy11</strain>
    </source>
</reference>
<keyword evidence="2" id="KW-1185">Reference proteome</keyword>
<dbReference type="EMBL" id="LR215729">
    <property type="protein sequence ID" value="CAE6923580.1"/>
    <property type="molecule type" value="Genomic_DNA"/>
</dbReference>
<evidence type="ECO:0000313" key="1">
    <source>
        <dbReference type="EMBL" id="CAE6923580.1"/>
    </source>
</evidence>
<organism evidence="1 2">
    <name type="scientific">Pseudomonas marincola</name>
    <dbReference type="NCBI Taxonomy" id="437900"/>
    <lineage>
        <taxon>Bacteria</taxon>
        <taxon>Pseudomonadati</taxon>
        <taxon>Pseudomonadota</taxon>
        <taxon>Gammaproteobacteria</taxon>
        <taxon>Pseudomonadales</taxon>
        <taxon>Pseudomonadaceae</taxon>
        <taxon>Pseudomonas</taxon>
    </lineage>
</organism>
<dbReference type="Proteomes" id="UP000325451">
    <property type="component" value="Chromosome"/>
</dbReference>
<sequence>MALLQHQGLNRSLHKPLLSLAKLAVKPQQQPFLWRYPLHLRQCNPLRWLIAYSLKHIGTHLHTPLLAVRADHNGSFQLANCSRAGNCD</sequence>
<protein>
    <submittedName>
        <fullName evidence="1">Uncharacterized protein</fullName>
    </submittedName>
</protein>
<dbReference type="AlphaFoldDB" id="A0A8S2BE23"/>
<accession>A0A8S2BE23</accession>
<name>A0A8S2BE23_9PSED</name>
<evidence type="ECO:0000313" key="2">
    <source>
        <dbReference type="Proteomes" id="UP000325451"/>
    </source>
</evidence>
<dbReference type="KEGG" id="pmao:PMYSY11_2609"/>
<proteinExistence type="predicted"/>
<gene>
    <name evidence="1" type="ORF">PMYSY11_2609</name>
</gene>